<feature type="domain" description="Maltose/galactoside acetyltransferase" evidence="6">
    <location>
        <begin position="1"/>
        <end position="52"/>
    </location>
</feature>
<dbReference type="Gene3D" id="2.160.10.10">
    <property type="entry name" value="Hexapeptide repeat proteins"/>
    <property type="match status" value="1"/>
</dbReference>
<dbReference type="Pfam" id="PF00132">
    <property type="entry name" value="Hexapep"/>
    <property type="match status" value="1"/>
</dbReference>
<dbReference type="Proteomes" id="UP000314251">
    <property type="component" value="Unassembled WGS sequence"/>
</dbReference>
<dbReference type="Pfam" id="PF12464">
    <property type="entry name" value="Mac"/>
    <property type="match status" value="1"/>
</dbReference>
<dbReference type="SUPFAM" id="SSF51161">
    <property type="entry name" value="Trimeric LpxA-like enzymes"/>
    <property type="match status" value="1"/>
</dbReference>
<dbReference type="FunFam" id="2.160.10.10:FF:000025">
    <property type="entry name" value="Hexapeptide-repeat containing-acetyltransferase"/>
    <property type="match status" value="1"/>
</dbReference>
<evidence type="ECO:0000259" key="6">
    <source>
        <dbReference type="SMART" id="SM01266"/>
    </source>
</evidence>
<proteinExistence type="inferred from homology"/>
<keyword evidence="4 5" id="KW-0012">Acyltransferase</keyword>
<comment type="caution">
    <text evidence="7">The sequence shown here is derived from an EMBL/GenBank/DDBJ whole genome shotgun (WGS) entry which is preliminary data.</text>
</comment>
<name>A0A5N5ZYJ9_9ACTN</name>
<keyword evidence="8" id="KW-1185">Reference proteome</keyword>
<dbReference type="AlphaFoldDB" id="A0A5N5ZYJ9"/>
<dbReference type="InterPro" id="IPR024688">
    <property type="entry name" value="Mac_dom"/>
</dbReference>
<dbReference type="SMART" id="SM01266">
    <property type="entry name" value="Mac"/>
    <property type="match status" value="1"/>
</dbReference>
<reference evidence="7" key="1">
    <citation type="submission" date="2019-10" db="EMBL/GenBank/DDBJ databases">
        <title>Nonomuraea sp. nov., isolated from Phyllanthus amarus.</title>
        <authorList>
            <person name="Klykleung N."/>
            <person name="Tanasupawat S."/>
        </authorList>
    </citation>
    <scope>NUCLEOTIDE SEQUENCE [LARGE SCALE GENOMIC DNA]</scope>
    <source>
        <strain evidence="7">3MP-10</strain>
    </source>
</reference>
<comment type="similarity">
    <text evidence="1 5">Belongs to the transferase hexapeptide repeat family.</text>
</comment>
<keyword evidence="3" id="KW-0677">Repeat</keyword>
<dbReference type="CDD" id="cd03357">
    <property type="entry name" value="LbH_MAT_GAT"/>
    <property type="match status" value="1"/>
</dbReference>
<dbReference type="PROSITE" id="PS00101">
    <property type="entry name" value="HEXAPEP_TRANSFERASES"/>
    <property type="match status" value="1"/>
</dbReference>
<evidence type="ECO:0000256" key="1">
    <source>
        <dbReference type="ARBA" id="ARBA00007274"/>
    </source>
</evidence>
<organism evidence="7 8">
    <name type="scientific">Streptomyces mimosae</name>
    <dbReference type="NCBI Taxonomy" id="2586635"/>
    <lineage>
        <taxon>Bacteria</taxon>
        <taxon>Bacillati</taxon>
        <taxon>Actinomycetota</taxon>
        <taxon>Actinomycetes</taxon>
        <taxon>Kitasatosporales</taxon>
        <taxon>Streptomycetaceae</taxon>
        <taxon>Streptomyces</taxon>
    </lineage>
</organism>
<dbReference type="GO" id="GO:0008870">
    <property type="term" value="F:galactoside O-acetyltransferase activity"/>
    <property type="evidence" value="ECO:0007669"/>
    <property type="project" value="TreeGrafter"/>
</dbReference>
<dbReference type="EC" id="2.3.1.-" evidence="5"/>
<dbReference type="EMBL" id="VDLY02000020">
    <property type="protein sequence ID" value="KAB8161345.1"/>
    <property type="molecule type" value="Genomic_DNA"/>
</dbReference>
<gene>
    <name evidence="7" type="primary">lacA</name>
    <name evidence="7" type="ORF">FH607_025990</name>
</gene>
<evidence type="ECO:0000256" key="2">
    <source>
        <dbReference type="ARBA" id="ARBA00022679"/>
    </source>
</evidence>
<keyword evidence="2 5" id="KW-0808">Transferase</keyword>
<sequence length="192" mass="21204">MRAGRLYVDIGEGLEEERARCQELLHDFNQSRPSETDQRRRILNELLGSFGEDGWIEPPLKLAYGSNVHIGEKFYANFNLVIVDDIDVHIGDRVMIAPNVTITPTGHPVDPELRAPGTQFSLPVRIGNDVWIGANAVILPGVTIGDGSVVGAGSVVTKDVPARVVAVGNPCRVLRPITERDRTYYHRDRVVD</sequence>
<dbReference type="InterPro" id="IPR011004">
    <property type="entry name" value="Trimer_LpxA-like_sf"/>
</dbReference>
<evidence type="ECO:0000256" key="4">
    <source>
        <dbReference type="ARBA" id="ARBA00023315"/>
    </source>
</evidence>
<evidence type="ECO:0000313" key="7">
    <source>
        <dbReference type="EMBL" id="KAB8161345.1"/>
    </source>
</evidence>
<dbReference type="InterPro" id="IPR018357">
    <property type="entry name" value="Hexapep_transf_CS"/>
</dbReference>
<evidence type="ECO:0000313" key="8">
    <source>
        <dbReference type="Proteomes" id="UP000314251"/>
    </source>
</evidence>
<evidence type="ECO:0000256" key="3">
    <source>
        <dbReference type="ARBA" id="ARBA00022737"/>
    </source>
</evidence>
<dbReference type="InterPro" id="IPR001451">
    <property type="entry name" value="Hexapep"/>
</dbReference>
<accession>A0A5N5ZYJ9</accession>
<dbReference type="PANTHER" id="PTHR43017">
    <property type="entry name" value="GALACTOSIDE O-ACETYLTRANSFERASE"/>
    <property type="match status" value="1"/>
</dbReference>
<protein>
    <recommendedName>
        <fullName evidence="5">Acetyltransferase</fullName>
        <ecNumber evidence="5">2.3.1.-</ecNumber>
    </recommendedName>
</protein>
<evidence type="ECO:0000256" key="5">
    <source>
        <dbReference type="RuleBase" id="RU367021"/>
    </source>
</evidence>
<dbReference type="InterPro" id="IPR039369">
    <property type="entry name" value="LacA-like"/>
</dbReference>
<dbReference type="OrthoDB" id="2643438at2"/>
<dbReference type="PANTHER" id="PTHR43017:SF1">
    <property type="entry name" value="ACETYLTRANSFERASE YJL218W-RELATED"/>
    <property type="match status" value="1"/>
</dbReference>